<organism evidence="2 3">
    <name type="scientific">Carex littledalei</name>
    <dbReference type="NCBI Taxonomy" id="544730"/>
    <lineage>
        <taxon>Eukaryota</taxon>
        <taxon>Viridiplantae</taxon>
        <taxon>Streptophyta</taxon>
        <taxon>Embryophyta</taxon>
        <taxon>Tracheophyta</taxon>
        <taxon>Spermatophyta</taxon>
        <taxon>Magnoliopsida</taxon>
        <taxon>Liliopsida</taxon>
        <taxon>Poales</taxon>
        <taxon>Cyperaceae</taxon>
        <taxon>Cyperoideae</taxon>
        <taxon>Cariceae</taxon>
        <taxon>Carex</taxon>
        <taxon>Carex subgen. Euthyceras</taxon>
    </lineage>
</organism>
<proteinExistence type="predicted"/>
<keyword evidence="2" id="KW-0808">Transferase</keyword>
<evidence type="ECO:0000256" key="1">
    <source>
        <dbReference type="SAM" id="SignalP"/>
    </source>
</evidence>
<evidence type="ECO:0000313" key="2">
    <source>
        <dbReference type="EMBL" id="KAF3332167.1"/>
    </source>
</evidence>
<dbReference type="Proteomes" id="UP000623129">
    <property type="component" value="Unassembled WGS sequence"/>
</dbReference>
<keyword evidence="3" id="KW-1185">Reference proteome</keyword>
<protein>
    <submittedName>
        <fullName evidence="2">Wall-associated receptor kinase 3-like protein</fullName>
    </submittedName>
</protein>
<sequence>MHPLWLSIFLSLLICFTSVSMPLNPVAHDGSATDNTSDCYSVPYPFRVPGVAFKGFEVICRSTTTGNRTKSYMSFLNSTKLQNPSLKLPTGTYLIQNISLQGHVRILTGPIYQQCNDSGTEALTRGAGWLNLTGTPFTLSTNDTTFVAIGCDDVVMIKGFVGDDNGGGRNFTSACVSICSNPSSTTDGYSSGLGCCPMPLPGPRGLKSIELNL</sequence>
<dbReference type="OrthoDB" id="696254at2759"/>
<evidence type="ECO:0000313" key="3">
    <source>
        <dbReference type="Proteomes" id="UP000623129"/>
    </source>
</evidence>
<keyword evidence="2" id="KW-0675">Receptor</keyword>
<gene>
    <name evidence="2" type="ORF">FCM35_KLT03573</name>
</gene>
<feature type="chain" id="PRO_5032674232" evidence="1">
    <location>
        <begin position="21"/>
        <end position="213"/>
    </location>
</feature>
<comment type="caution">
    <text evidence="2">The sequence shown here is derived from an EMBL/GenBank/DDBJ whole genome shotgun (WGS) entry which is preliminary data.</text>
</comment>
<dbReference type="PANTHER" id="PTHR33491">
    <property type="entry name" value="OSJNBA0016N04.9 PROTEIN"/>
    <property type="match status" value="1"/>
</dbReference>
<dbReference type="AlphaFoldDB" id="A0A833R5B0"/>
<accession>A0A833R5B0</accession>
<feature type="signal peptide" evidence="1">
    <location>
        <begin position="1"/>
        <end position="20"/>
    </location>
</feature>
<keyword evidence="2" id="KW-0418">Kinase</keyword>
<dbReference type="EMBL" id="SWLB01000012">
    <property type="protein sequence ID" value="KAF3332167.1"/>
    <property type="molecule type" value="Genomic_DNA"/>
</dbReference>
<keyword evidence="1" id="KW-0732">Signal</keyword>
<reference evidence="2" key="1">
    <citation type="submission" date="2020-01" db="EMBL/GenBank/DDBJ databases">
        <title>Genome sequence of Kobresia littledalei, the first chromosome-level genome in the family Cyperaceae.</title>
        <authorList>
            <person name="Qu G."/>
        </authorList>
    </citation>
    <scope>NUCLEOTIDE SEQUENCE</scope>
    <source>
        <strain evidence="2">C.B.Clarke</strain>
        <tissue evidence="2">Leaf</tissue>
    </source>
</reference>
<dbReference type="GO" id="GO:0016301">
    <property type="term" value="F:kinase activity"/>
    <property type="evidence" value="ECO:0007669"/>
    <property type="project" value="UniProtKB-KW"/>
</dbReference>
<name>A0A833R5B0_9POAL</name>